<comment type="cofactor">
    <cofactor evidence="13">
        <name>Mg(2+)</name>
        <dbReference type="ChEBI" id="CHEBI:18420"/>
    </cofactor>
    <text evidence="13">Binds 2 magnesium ions per subunit.</text>
</comment>
<organism evidence="17 18">
    <name type="scientific">Elsinoe ampelina</name>
    <dbReference type="NCBI Taxonomy" id="302913"/>
    <lineage>
        <taxon>Eukaryota</taxon>
        <taxon>Fungi</taxon>
        <taxon>Dikarya</taxon>
        <taxon>Ascomycota</taxon>
        <taxon>Pezizomycotina</taxon>
        <taxon>Dothideomycetes</taxon>
        <taxon>Dothideomycetidae</taxon>
        <taxon>Myriangiales</taxon>
        <taxon>Elsinoaceae</taxon>
        <taxon>Elsinoe</taxon>
    </lineage>
</organism>
<accession>A0A6A6GFI5</accession>
<evidence type="ECO:0000256" key="5">
    <source>
        <dbReference type="ARBA" id="ARBA00022605"/>
    </source>
</evidence>
<name>A0A6A6GFI5_9PEZI</name>
<dbReference type="AlphaFoldDB" id="A0A6A6GFI5"/>
<comment type="subcellular location">
    <subcellularLocation>
        <location evidence="1 13">Mitochondrion</location>
    </subcellularLocation>
</comment>
<dbReference type="Proteomes" id="UP000799538">
    <property type="component" value="Unassembled WGS sequence"/>
</dbReference>
<feature type="binding site" evidence="14">
    <location>
        <position position="302"/>
    </location>
    <ligand>
        <name>Mg(2+)</name>
        <dbReference type="ChEBI" id="CHEBI:18420"/>
        <label>2</label>
    </ligand>
</feature>
<dbReference type="PROSITE" id="PS51850">
    <property type="entry name" value="KARI_N"/>
    <property type="match status" value="1"/>
</dbReference>
<evidence type="ECO:0000259" key="15">
    <source>
        <dbReference type="PROSITE" id="PS51850"/>
    </source>
</evidence>
<keyword evidence="5 13" id="KW-0028">Amino-acid biosynthesis</keyword>
<dbReference type="SUPFAM" id="SSF48179">
    <property type="entry name" value="6-phosphogluconate dehydrogenase C-terminal domain-like"/>
    <property type="match status" value="1"/>
</dbReference>
<dbReference type="OrthoDB" id="10255643at2759"/>
<feature type="domain" description="KARI N-terminal Rossmann" evidence="15">
    <location>
        <begin position="63"/>
        <end position="253"/>
    </location>
</feature>
<dbReference type="InterPro" id="IPR013023">
    <property type="entry name" value="KARI"/>
</dbReference>
<dbReference type="GO" id="GO:0009097">
    <property type="term" value="P:isoleucine biosynthetic process"/>
    <property type="evidence" value="ECO:0007669"/>
    <property type="project" value="UniProtKB-UniRule"/>
</dbReference>
<evidence type="ECO:0000256" key="10">
    <source>
        <dbReference type="ARBA" id="ARBA00023002"/>
    </source>
</evidence>
<dbReference type="Gene3D" id="1.10.1040.10">
    <property type="entry name" value="N-(1-d-carboxylethyl)-l-norvaline Dehydrogenase, domain 2"/>
    <property type="match status" value="3"/>
</dbReference>
<keyword evidence="10 13" id="KW-0560">Oxidoreductase</keyword>
<evidence type="ECO:0000256" key="1">
    <source>
        <dbReference type="ARBA" id="ARBA00004173"/>
    </source>
</evidence>
<evidence type="ECO:0000256" key="13">
    <source>
        <dbReference type="PIRNR" id="PIRNR000119"/>
    </source>
</evidence>
<keyword evidence="9" id="KW-0809">Transit peptide</keyword>
<dbReference type="InterPro" id="IPR036291">
    <property type="entry name" value="NAD(P)-bd_dom_sf"/>
</dbReference>
<feature type="binding site" evidence="14">
    <location>
        <position position="262"/>
    </location>
    <ligand>
        <name>Mg(2+)</name>
        <dbReference type="ChEBI" id="CHEBI:18420"/>
        <label>2</label>
    </ligand>
</feature>
<dbReference type="InterPro" id="IPR013116">
    <property type="entry name" value="KARI_N"/>
</dbReference>
<proteinExistence type="inferred from homology"/>
<gene>
    <name evidence="17" type="ORF">BDZ85DRAFT_295419</name>
</gene>
<evidence type="ECO:0000256" key="3">
    <source>
        <dbReference type="ARBA" id="ARBA00004885"/>
    </source>
</evidence>
<dbReference type="PIRSF" id="PIRSF000119">
    <property type="entry name" value="Ilv5_fungal"/>
    <property type="match status" value="1"/>
</dbReference>
<dbReference type="UniPathway" id="UPA00049">
    <property type="reaction ID" value="UER00060"/>
</dbReference>
<keyword evidence="18" id="KW-1185">Reference proteome</keyword>
<evidence type="ECO:0000259" key="16">
    <source>
        <dbReference type="PROSITE" id="PS51851"/>
    </source>
</evidence>
<dbReference type="GO" id="GO:0009099">
    <property type="term" value="P:L-valine biosynthetic process"/>
    <property type="evidence" value="ECO:0007669"/>
    <property type="project" value="UniProtKB-UniRule"/>
</dbReference>
<evidence type="ECO:0000256" key="2">
    <source>
        <dbReference type="ARBA" id="ARBA00004864"/>
    </source>
</evidence>
<dbReference type="SUPFAM" id="SSF51735">
    <property type="entry name" value="NAD(P)-binding Rossmann-fold domains"/>
    <property type="match status" value="1"/>
</dbReference>
<dbReference type="FunFam" id="1.10.1040.10:FF:000005">
    <property type="entry name" value="Ketol-acid reductoisomerase, mitochondrial"/>
    <property type="match status" value="1"/>
</dbReference>
<dbReference type="PANTHER" id="PTHR21371">
    <property type="entry name" value="KETOL-ACID REDUCTOISOMERASE, MITOCHONDRIAL"/>
    <property type="match status" value="1"/>
</dbReference>
<dbReference type="Gene3D" id="3.40.50.720">
    <property type="entry name" value="NAD(P)-binding Rossmann-like Domain"/>
    <property type="match status" value="1"/>
</dbReference>
<dbReference type="NCBIfam" id="TIGR00465">
    <property type="entry name" value="ilvC"/>
    <property type="match status" value="1"/>
</dbReference>
<keyword evidence="7 13" id="KW-0460">Magnesium</keyword>
<protein>
    <recommendedName>
        <fullName evidence="13">Ketol-acid reductoisomerase, mitochondrial</fullName>
        <ecNumber evidence="13">1.1.1.86</ecNumber>
    </recommendedName>
    <alternativeName>
        <fullName evidence="13">Acetohydroxy-acid reductoisomerase</fullName>
    </alternativeName>
    <alternativeName>
        <fullName evidence="13">Alpha-keto-beta-hydroxylacyl reductoisomerase</fullName>
    </alternativeName>
</protein>
<evidence type="ECO:0000256" key="7">
    <source>
        <dbReference type="ARBA" id="ARBA00022842"/>
    </source>
</evidence>
<feature type="binding site" evidence="14">
    <location>
        <position position="266"/>
    </location>
    <ligand>
        <name>Mg(2+)</name>
        <dbReference type="ChEBI" id="CHEBI:18420"/>
        <label>1</label>
    </ligand>
</feature>
<dbReference type="EMBL" id="ML992505">
    <property type="protein sequence ID" value="KAF2224389.1"/>
    <property type="molecule type" value="Genomic_DNA"/>
</dbReference>
<dbReference type="UniPathway" id="UPA00047">
    <property type="reaction ID" value="UER00056"/>
</dbReference>
<keyword evidence="8 13" id="KW-0521">NADP</keyword>
<dbReference type="PANTHER" id="PTHR21371:SF1">
    <property type="entry name" value="KETOL-ACID REDUCTOISOMERASE, MITOCHONDRIAL"/>
    <property type="match status" value="1"/>
</dbReference>
<dbReference type="PROSITE" id="PS51851">
    <property type="entry name" value="KARI_C"/>
    <property type="match status" value="1"/>
</dbReference>
<dbReference type="InterPro" id="IPR013328">
    <property type="entry name" value="6PGD_dom2"/>
</dbReference>
<feature type="binding site" evidence="14">
    <location>
        <position position="262"/>
    </location>
    <ligand>
        <name>Mg(2+)</name>
        <dbReference type="ChEBI" id="CHEBI:18420"/>
        <label>1</label>
    </ligand>
</feature>
<comment type="pathway">
    <text evidence="3">Amino-acid biosynthesis; L-isoleucine biosynthesis; L-isoleucine from 2-oxobutanoate: step 2/4.</text>
</comment>
<feature type="binding site" evidence="14">
    <location>
        <position position="298"/>
    </location>
    <ligand>
        <name>Mg(2+)</name>
        <dbReference type="ChEBI" id="CHEBI:18420"/>
        <label>2</label>
    </ligand>
</feature>
<dbReference type="GO" id="GO:0005759">
    <property type="term" value="C:mitochondrial matrix"/>
    <property type="evidence" value="ECO:0007669"/>
    <property type="project" value="UniProtKB-ARBA"/>
</dbReference>
<evidence type="ECO:0000256" key="9">
    <source>
        <dbReference type="ARBA" id="ARBA00022946"/>
    </source>
</evidence>
<comment type="pathway">
    <text evidence="2">Amino-acid biosynthesis; L-valine biosynthesis; L-valine from pyruvate: step 2/4.</text>
</comment>
<evidence type="ECO:0000256" key="6">
    <source>
        <dbReference type="ARBA" id="ARBA00022723"/>
    </source>
</evidence>
<keyword evidence="12 13" id="KW-0100">Branched-chain amino acid biosynthesis</keyword>
<feature type="binding site" evidence="14">
    <location>
        <position position="324"/>
    </location>
    <ligand>
        <name>substrate</name>
    </ligand>
</feature>
<sequence>MSARQASKALRSSLKQLSRPAVQQRSFTAAALGATRTNAVRQAPKVVSAQQTRGVKTIDFAGHKEKVFERSDWPKDKLLDYFKDDTLALIGYGSQGHGQGLNLRDNGLNVIVGVRKGGASWKEAEQDGWVPGKNLFDIDEAVQKGTIVMNLLSDAAQKETWPKLKPMLTKGKTLYFSHGFSPVFNDLTGVEPPKDIDVILVAPKGSGRTVRTLFREGRGINSSVAVFQDVTGKAQEKAVALGVAVGSGYLYETTFKKEVFSDLYGERGCLMGGIHGMFLAQYEVLRERGHSPSEAFNETVEEATQSLYPLIGQHGLDYMFEACSTTARRGAIDWTPKFKDALKPVFDELYTSVEDGSETKRTLEYAGRKDYRQAFEKEMDEIRGLEIWRAGKAVRGLRPENV</sequence>
<evidence type="ECO:0000256" key="8">
    <source>
        <dbReference type="ARBA" id="ARBA00022857"/>
    </source>
</evidence>
<dbReference type="InterPro" id="IPR016207">
    <property type="entry name" value="KetolA_reductoisomerase_fun"/>
</dbReference>
<reference evidence="18" key="1">
    <citation type="journal article" date="2020" name="Stud. Mycol.">
        <title>101 Dothideomycetes genomes: A test case for predicting lifestyles and emergence of pathogens.</title>
        <authorList>
            <person name="Haridas S."/>
            <person name="Albert R."/>
            <person name="Binder M."/>
            <person name="Bloem J."/>
            <person name="LaButti K."/>
            <person name="Salamov A."/>
            <person name="Andreopoulos B."/>
            <person name="Baker S."/>
            <person name="Barry K."/>
            <person name="Bills G."/>
            <person name="Bluhm B."/>
            <person name="Cannon C."/>
            <person name="Castanera R."/>
            <person name="Culley D."/>
            <person name="Daum C."/>
            <person name="Ezra D."/>
            <person name="Gonzalez J."/>
            <person name="Henrissat B."/>
            <person name="Kuo A."/>
            <person name="Liang C."/>
            <person name="Lipzen A."/>
            <person name="Lutzoni F."/>
            <person name="Magnuson J."/>
            <person name="Mondo S."/>
            <person name="Nolan M."/>
            <person name="Ohm R."/>
            <person name="Pangilinan J."/>
            <person name="Park H.-J."/>
            <person name="Ramirez L."/>
            <person name="Alfaro M."/>
            <person name="Sun H."/>
            <person name="Tritt A."/>
            <person name="Yoshinaga Y."/>
            <person name="Zwiers L.-H."/>
            <person name="Turgeon B."/>
            <person name="Goodwin S."/>
            <person name="Spatafora J."/>
            <person name="Crous P."/>
            <person name="Grigoriev I."/>
        </authorList>
    </citation>
    <scope>NUCLEOTIDE SEQUENCE [LARGE SCALE GENOMIC DNA]</scope>
    <source>
        <strain evidence="18">CECT 20119</strain>
    </source>
</reference>
<dbReference type="EC" id="1.1.1.86" evidence="13"/>
<evidence type="ECO:0000313" key="17">
    <source>
        <dbReference type="EMBL" id="KAF2224389.1"/>
    </source>
</evidence>
<evidence type="ECO:0000256" key="12">
    <source>
        <dbReference type="ARBA" id="ARBA00023304"/>
    </source>
</evidence>
<evidence type="ECO:0000256" key="14">
    <source>
        <dbReference type="PROSITE-ProRule" id="PRU01198"/>
    </source>
</evidence>
<dbReference type="InterPro" id="IPR000506">
    <property type="entry name" value="KARI_C"/>
</dbReference>
<comment type="catalytic activity">
    <reaction evidence="13">
        <text>(2R,3R)-2,3-dihydroxy-3-methylpentanoate + NADP(+) = (S)-2-ethyl-2-hydroxy-3-oxobutanoate + NADPH + H(+)</text>
        <dbReference type="Rhea" id="RHEA:13493"/>
        <dbReference type="ChEBI" id="CHEBI:15378"/>
        <dbReference type="ChEBI" id="CHEBI:49256"/>
        <dbReference type="ChEBI" id="CHEBI:49258"/>
        <dbReference type="ChEBI" id="CHEBI:57783"/>
        <dbReference type="ChEBI" id="CHEBI:58349"/>
        <dbReference type="EC" id="1.1.1.86"/>
    </reaction>
</comment>
<keyword evidence="6 13" id="KW-0479">Metal-binding</keyword>
<dbReference type="Pfam" id="PF07991">
    <property type="entry name" value="KARI_N"/>
    <property type="match status" value="1"/>
</dbReference>
<dbReference type="Pfam" id="PF01450">
    <property type="entry name" value="KARI_C"/>
    <property type="match status" value="1"/>
</dbReference>
<comment type="similarity">
    <text evidence="4 13 14">Belongs to the ketol-acid reductoisomerase family.</text>
</comment>
<dbReference type="GO" id="GO:0046872">
    <property type="term" value="F:metal ion binding"/>
    <property type="evidence" value="ECO:0007669"/>
    <property type="project" value="UniProtKB-UniRule"/>
</dbReference>
<dbReference type="InterPro" id="IPR008927">
    <property type="entry name" value="6-PGluconate_DH-like_C_sf"/>
</dbReference>
<dbReference type="FunFam" id="1.10.1040.10:FF:000003">
    <property type="entry name" value="Ketol-acid reductoisomerase, mitochondrial"/>
    <property type="match status" value="1"/>
</dbReference>
<dbReference type="FunFam" id="3.40.50.720:FF:000167">
    <property type="entry name" value="Ketol-acid reductoisomerase, mitochondrial"/>
    <property type="match status" value="1"/>
</dbReference>
<comment type="catalytic activity">
    <reaction evidence="13">
        <text>(2R)-2,3-dihydroxy-3-methylbutanoate + NADP(+) = (2S)-2-acetolactate + NADPH + H(+)</text>
        <dbReference type="Rhea" id="RHEA:22068"/>
        <dbReference type="ChEBI" id="CHEBI:15378"/>
        <dbReference type="ChEBI" id="CHEBI:49072"/>
        <dbReference type="ChEBI" id="CHEBI:57783"/>
        <dbReference type="ChEBI" id="CHEBI:58349"/>
        <dbReference type="ChEBI" id="CHEBI:58476"/>
        <dbReference type="EC" id="1.1.1.86"/>
    </reaction>
</comment>
<feature type="domain" description="KARI C-terminal knotted" evidence="16">
    <location>
        <begin position="254"/>
        <end position="401"/>
    </location>
</feature>
<dbReference type="GO" id="GO:0004455">
    <property type="term" value="F:ketol-acid reductoisomerase activity"/>
    <property type="evidence" value="ECO:0007669"/>
    <property type="project" value="UniProtKB-UniRule"/>
</dbReference>
<evidence type="ECO:0000256" key="11">
    <source>
        <dbReference type="ARBA" id="ARBA00023128"/>
    </source>
</evidence>
<evidence type="ECO:0000256" key="4">
    <source>
        <dbReference type="ARBA" id="ARBA00010318"/>
    </source>
</evidence>
<evidence type="ECO:0000313" key="18">
    <source>
        <dbReference type="Proteomes" id="UP000799538"/>
    </source>
</evidence>
<keyword evidence="11 13" id="KW-0496">Mitochondrion</keyword>